<accession>A0ABT1HBF8</accession>
<name>A0ABT1HBF8_9NOCA</name>
<protein>
    <submittedName>
        <fullName evidence="1">Uncharacterized protein</fullName>
    </submittedName>
</protein>
<organism evidence="1 2">
    <name type="scientific">Williamsia maris</name>
    <dbReference type="NCBI Taxonomy" id="72806"/>
    <lineage>
        <taxon>Bacteria</taxon>
        <taxon>Bacillati</taxon>
        <taxon>Actinomycetota</taxon>
        <taxon>Actinomycetes</taxon>
        <taxon>Mycobacteriales</taxon>
        <taxon>Nocardiaceae</taxon>
        <taxon>Williamsia</taxon>
    </lineage>
</organism>
<gene>
    <name evidence="1" type="ORF">LX13_000107</name>
</gene>
<dbReference type="RefSeq" id="WP_253659378.1">
    <property type="nucleotide sequence ID" value="NZ_BAAAJQ010000001.1"/>
</dbReference>
<keyword evidence="2" id="KW-1185">Reference proteome</keyword>
<sequence length="125" mass="13303">MEPVEINAGAWYLRALRDDERVSDVPALAETGLLGTASGSPAQFVVDAASWWADESRFTWAVCEPTTGELIALIAVTTDDRRPDHARLTSAHRADHTEALAVGSAAVTRFVEGALGLTVDPSAEL</sequence>
<dbReference type="EMBL" id="JAMTCJ010000001">
    <property type="protein sequence ID" value="MCP2174300.1"/>
    <property type="molecule type" value="Genomic_DNA"/>
</dbReference>
<evidence type="ECO:0000313" key="2">
    <source>
        <dbReference type="Proteomes" id="UP001206895"/>
    </source>
</evidence>
<dbReference type="Proteomes" id="UP001206895">
    <property type="component" value="Unassembled WGS sequence"/>
</dbReference>
<evidence type="ECO:0000313" key="1">
    <source>
        <dbReference type="EMBL" id="MCP2174300.1"/>
    </source>
</evidence>
<reference evidence="1 2" key="1">
    <citation type="submission" date="2022-06" db="EMBL/GenBank/DDBJ databases">
        <title>Genomic Encyclopedia of Archaeal and Bacterial Type Strains, Phase II (KMG-II): from individual species to whole genera.</title>
        <authorList>
            <person name="Goeker M."/>
        </authorList>
    </citation>
    <scope>NUCLEOTIDE SEQUENCE [LARGE SCALE GENOMIC DNA]</scope>
    <source>
        <strain evidence="1 2">DSM 44693</strain>
    </source>
</reference>
<proteinExistence type="predicted"/>
<comment type="caution">
    <text evidence="1">The sequence shown here is derived from an EMBL/GenBank/DDBJ whole genome shotgun (WGS) entry which is preliminary data.</text>
</comment>